<evidence type="ECO:0008006" key="3">
    <source>
        <dbReference type="Google" id="ProtNLM"/>
    </source>
</evidence>
<organism evidence="1 2">
    <name type="scientific">Acidocella aquatica</name>
    <dbReference type="NCBI Taxonomy" id="1922313"/>
    <lineage>
        <taxon>Bacteria</taxon>
        <taxon>Pseudomonadati</taxon>
        <taxon>Pseudomonadota</taxon>
        <taxon>Alphaproteobacteria</taxon>
        <taxon>Acetobacterales</taxon>
        <taxon>Acidocellaceae</taxon>
        <taxon>Acidocella</taxon>
    </lineage>
</organism>
<dbReference type="InterPro" id="IPR052513">
    <property type="entry name" value="Thioester_dehydratase-like"/>
</dbReference>
<comment type="caution">
    <text evidence="1">The sequence shown here is derived from an EMBL/GenBank/DDBJ whole genome shotgun (WGS) entry which is preliminary data.</text>
</comment>
<proteinExistence type="predicted"/>
<dbReference type="PANTHER" id="PTHR34075">
    <property type="entry name" value="BLR3430 PROTEIN"/>
    <property type="match status" value="1"/>
</dbReference>
<reference evidence="2" key="1">
    <citation type="journal article" date="2019" name="Int. J. Syst. Evol. Microbiol.">
        <title>The Global Catalogue of Microorganisms (GCM) 10K type strain sequencing project: providing services to taxonomists for standard genome sequencing and annotation.</title>
        <authorList>
            <consortium name="The Broad Institute Genomics Platform"/>
            <consortium name="The Broad Institute Genome Sequencing Center for Infectious Disease"/>
            <person name="Wu L."/>
            <person name="Ma J."/>
        </authorList>
    </citation>
    <scope>NUCLEOTIDE SEQUENCE [LARGE SCALE GENOMIC DNA]</scope>
    <source>
        <strain evidence="2">NBRC 112502</strain>
    </source>
</reference>
<dbReference type="SUPFAM" id="SSF53901">
    <property type="entry name" value="Thiolase-like"/>
    <property type="match status" value="2"/>
</dbReference>
<evidence type="ECO:0000313" key="1">
    <source>
        <dbReference type="EMBL" id="GLR67627.1"/>
    </source>
</evidence>
<accession>A0ABQ6AAM0</accession>
<dbReference type="InterPro" id="IPR016039">
    <property type="entry name" value="Thiolase-like"/>
</dbReference>
<dbReference type="PANTHER" id="PTHR34075:SF5">
    <property type="entry name" value="BLR3430 PROTEIN"/>
    <property type="match status" value="1"/>
</dbReference>
<dbReference type="Proteomes" id="UP001156641">
    <property type="component" value="Unassembled WGS sequence"/>
</dbReference>
<dbReference type="InterPro" id="IPR012340">
    <property type="entry name" value="NA-bd_OB-fold"/>
</dbReference>
<dbReference type="SUPFAM" id="SSF50249">
    <property type="entry name" value="Nucleic acid-binding proteins"/>
    <property type="match status" value="1"/>
</dbReference>
<gene>
    <name evidence="1" type="ORF">GCM10010909_23080</name>
</gene>
<protein>
    <recommendedName>
        <fullName evidence="3">3-hydroxy-3-methylglutaryl CoA synthase</fullName>
    </recommendedName>
</protein>
<name>A0ABQ6AAM0_9PROT</name>
<evidence type="ECO:0000313" key="2">
    <source>
        <dbReference type="Proteomes" id="UP001156641"/>
    </source>
</evidence>
<dbReference type="EMBL" id="BSOS01000067">
    <property type="protein sequence ID" value="GLR67627.1"/>
    <property type="molecule type" value="Genomic_DNA"/>
</dbReference>
<dbReference type="Gene3D" id="3.40.47.10">
    <property type="match status" value="2"/>
</dbReference>
<sequence length="482" mass="51077">MTAMSDFGITGYGAYVPRLRIERGIIAEAHKWMAPGLKGQAKGSRAFCSWDEDAVTMAVEAARDALAGSSADALKAIYLASTTLPYADLLNASIVAGAISAPTGIAASDAGYSQRAGTSALLQALKGGEAALFIASDAPVGKPASVQEISYGAGAAAFTLGAEGVIARLVGKASVTDSFVDHFRATGQKYEYAWEERWVRDEGYAKLAPAAISAALADAGIGIDGVAYFAMPSQLRAVADAVAKSVKFGGSVVSGLENGVGYAGAAHALLQLALALETAKPGEKILVVGFGQGADALIFEVTEAITALPKRRGVSGSVADAVATDSYLRFLSFAEGIDVEWGMRAERSGKTQLTEQYRSAFQLEAFNAGQCAACNTIQFPQFQFCVKCQAPRKQFRQVPLADEPAQVLTSTADWLSYYPAPPLYCGFVQFDNGARLLMEMVDVGPKGIERGEKLRMVYRIKERDRARGYNRYFWKTTPIAAG</sequence>
<keyword evidence="2" id="KW-1185">Reference proteome</keyword>